<feature type="domain" description="C2" evidence="5">
    <location>
        <begin position="205"/>
        <end position="321"/>
    </location>
</feature>
<dbReference type="Pfam" id="PF00168">
    <property type="entry name" value="C2"/>
    <property type="match status" value="2"/>
</dbReference>
<dbReference type="InterPro" id="IPR001565">
    <property type="entry name" value="Synaptotagmin"/>
</dbReference>
<evidence type="ECO:0000256" key="4">
    <source>
        <dbReference type="SAM" id="MobiDB-lite"/>
    </source>
</evidence>
<protein>
    <submittedName>
        <fullName evidence="6">Synaptotagmin like 4</fullName>
    </submittedName>
</protein>
<dbReference type="AlphaFoldDB" id="A0A3B5MES8"/>
<dbReference type="InterPro" id="IPR000008">
    <property type="entry name" value="C2_dom"/>
</dbReference>
<dbReference type="FunFam" id="2.60.40.150:FF:000006">
    <property type="entry name" value="Synaptotagmin-like 5, isoform CRA_a"/>
    <property type="match status" value="1"/>
</dbReference>
<dbReference type="GeneTree" id="ENSGT00940000159060"/>
<name>A0A3B5MES8_9TELE</name>
<evidence type="ECO:0000256" key="3">
    <source>
        <dbReference type="ARBA" id="ARBA00023136"/>
    </source>
</evidence>
<dbReference type="InterPro" id="IPR043567">
    <property type="entry name" value="SYTL1-5_C2B"/>
</dbReference>
<organism evidence="6 7">
    <name type="scientific">Xiphophorus couchianus</name>
    <name type="common">Monterrey platyfish</name>
    <dbReference type="NCBI Taxonomy" id="32473"/>
    <lineage>
        <taxon>Eukaryota</taxon>
        <taxon>Metazoa</taxon>
        <taxon>Chordata</taxon>
        <taxon>Craniata</taxon>
        <taxon>Vertebrata</taxon>
        <taxon>Euteleostomi</taxon>
        <taxon>Actinopterygii</taxon>
        <taxon>Neopterygii</taxon>
        <taxon>Teleostei</taxon>
        <taxon>Neoteleostei</taxon>
        <taxon>Acanthomorphata</taxon>
        <taxon>Ovalentaria</taxon>
        <taxon>Atherinomorphae</taxon>
        <taxon>Cyprinodontiformes</taxon>
        <taxon>Poeciliidae</taxon>
        <taxon>Poeciliinae</taxon>
        <taxon>Xiphophorus</taxon>
    </lineage>
</organism>
<dbReference type="GO" id="GO:0070382">
    <property type="term" value="C:exocytic vesicle"/>
    <property type="evidence" value="ECO:0007669"/>
    <property type="project" value="TreeGrafter"/>
</dbReference>
<dbReference type="SMART" id="SM00239">
    <property type="entry name" value="C2"/>
    <property type="match status" value="2"/>
</dbReference>
<dbReference type="Proteomes" id="UP000261380">
    <property type="component" value="Unplaced"/>
</dbReference>
<dbReference type="PANTHER" id="PTHR45716:SF4">
    <property type="entry name" value="SYNAPTOTAGMIN-LIKE PROTEIN 4"/>
    <property type="match status" value="1"/>
</dbReference>
<feature type="compositionally biased region" description="Polar residues" evidence="4">
    <location>
        <begin position="1"/>
        <end position="10"/>
    </location>
</feature>
<keyword evidence="3" id="KW-0472">Membrane</keyword>
<dbReference type="PANTHER" id="PTHR45716">
    <property type="entry name" value="BITESIZE, ISOFORM I"/>
    <property type="match status" value="1"/>
</dbReference>
<reference evidence="6" key="1">
    <citation type="submission" date="2025-08" db="UniProtKB">
        <authorList>
            <consortium name="Ensembl"/>
        </authorList>
    </citation>
    <scope>IDENTIFICATION</scope>
</reference>
<dbReference type="GO" id="GO:0005886">
    <property type="term" value="C:plasma membrane"/>
    <property type="evidence" value="ECO:0007669"/>
    <property type="project" value="TreeGrafter"/>
</dbReference>
<evidence type="ECO:0000313" key="7">
    <source>
        <dbReference type="Proteomes" id="UP000261380"/>
    </source>
</evidence>
<dbReference type="PRINTS" id="PR00399">
    <property type="entry name" value="SYNAPTOTAGMN"/>
</dbReference>
<evidence type="ECO:0000256" key="2">
    <source>
        <dbReference type="ARBA" id="ARBA00022737"/>
    </source>
</evidence>
<feature type="region of interest" description="Disordered" evidence="4">
    <location>
        <begin position="1"/>
        <end position="26"/>
    </location>
</feature>
<dbReference type="Ensembl" id="ENSXCOT00000022338.1">
    <property type="protein sequence ID" value="ENSXCOP00000022070.1"/>
    <property type="gene ID" value="ENSXCOG00000016481.1"/>
</dbReference>
<dbReference type="SUPFAM" id="SSF49562">
    <property type="entry name" value="C2 domain (Calcium/lipid-binding domain, CaLB)"/>
    <property type="match status" value="2"/>
</dbReference>
<dbReference type="PROSITE" id="PS50004">
    <property type="entry name" value="C2"/>
    <property type="match status" value="2"/>
</dbReference>
<evidence type="ECO:0000259" key="5">
    <source>
        <dbReference type="PROSITE" id="PS50004"/>
    </source>
</evidence>
<comment type="subcellular location">
    <subcellularLocation>
        <location evidence="1">Membrane</location>
    </subcellularLocation>
</comment>
<evidence type="ECO:0000256" key="1">
    <source>
        <dbReference type="ARBA" id="ARBA00004370"/>
    </source>
</evidence>
<gene>
    <name evidence="6" type="primary">SYTL4</name>
</gene>
<dbReference type="STRING" id="32473.ENSXCOP00000022070"/>
<dbReference type="Gene3D" id="2.60.40.150">
    <property type="entry name" value="C2 domain"/>
    <property type="match status" value="2"/>
</dbReference>
<dbReference type="InterPro" id="IPR035892">
    <property type="entry name" value="C2_domain_sf"/>
</dbReference>
<dbReference type="CDD" id="cd04020">
    <property type="entry name" value="C2B_SLP_1-2-3-4"/>
    <property type="match status" value="1"/>
</dbReference>
<dbReference type="GO" id="GO:0006887">
    <property type="term" value="P:exocytosis"/>
    <property type="evidence" value="ECO:0007669"/>
    <property type="project" value="TreeGrafter"/>
</dbReference>
<accession>A0A3B5MES8</accession>
<dbReference type="GO" id="GO:0042043">
    <property type="term" value="F:neurexin family protein binding"/>
    <property type="evidence" value="ECO:0007669"/>
    <property type="project" value="TreeGrafter"/>
</dbReference>
<proteinExistence type="predicted"/>
<keyword evidence="7" id="KW-1185">Reference proteome</keyword>
<sequence>SPAASSTTAPDKTDVVRTESGSSKNSSVRTFTSILNDCNFYYFTDSSRLFVQSMMSIYSESGDFDSVEVSGDVLFSLKYDEHTQSLHVFIKQCNGLAYADASRLVSNPYVKCYLLPDKSRQSKRKTSIKKNTINPVYNETIKYSIVRSQLVNRALLISVWHNGRLSRNAFLGEVQVPLDCRDIDLRNQLVSIHFKTLSIGFCFLFSGKKAPPVESGELHVLIKEAKNLMAMKPGGTSDSFVKGCAKNTKRKTDIVKKNLNPQYNSTFVYKELSLEQLREMCLELTVWDREAMLSNEFLGGVRLSSGKGAVKIGKEEVELESVGEEISLWQKMMQYPDSWAEGTLPLRSSMGKTKGK</sequence>
<keyword evidence="2" id="KW-0677">Repeat</keyword>
<evidence type="ECO:0000313" key="6">
    <source>
        <dbReference type="Ensembl" id="ENSXCOP00000022070.1"/>
    </source>
</evidence>
<reference evidence="6" key="2">
    <citation type="submission" date="2025-09" db="UniProtKB">
        <authorList>
            <consortium name="Ensembl"/>
        </authorList>
    </citation>
    <scope>IDENTIFICATION</scope>
</reference>
<feature type="domain" description="C2" evidence="5">
    <location>
        <begin position="69"/>
        <end position="194"/>
    </location>
</feature>